<gene>
    <name evidence="4" type="ORF">IX39_20625</name>
</gene>
<protein>
    <recommendedName>
        <fullName evidence="6">Secretion system C-terminal sorting domain-containing protein</fullName>
    </recommendedName>
</protein>
<evidence type="ECO:0000256" key="1">
    <source>
        <dbReference type="ARBA" id="ARBA00022729"/>
    </source>
</evidence>
<feature type="domain" description="Cleaved adhesin" evidence="2">
    <location>
        <begin position="40"/>
        <end position="190"/>
    </location>
</feature>
<reference evidence="4 5" key="1">
    <citation type="submission" date="2014-07" db="EMBL/GenBank/DDBJ databases">
        <title>Genome of Chryseobacterium formosense LMG 24722.</title>
        <authorList>
            <person name="Pipes S.E."/>
            <person name="Stropko S.J."/>
            <person name="Newman J.D."/>
        </authorList>
    </citation>
    <scope>NUCLEOTIDE SEQUENCE [LARGE SCALE GENOMIC DNA]</scope>
    <source>
        <strain evidence="4 5">LMG 24722</strain>
    </source>
</reference>
<organism evidence="4 5">
    <name type="scientific">Chryseobacterium formosense</name>
    <dbReference type="NCBI Taxonomy" id="236814"/>
    <lineage>
        <taxon>Bacteria</taxon>
        <taxon>Pseudomonadati</taxon>
        <taxon>Bacteroidota</taxon>
        <taxon>Flavobacteriia</taxon>
        <taxon>Flavobacteriales</taxon>
        <taxon>Weeksellaceae</taxon>
        <taxon>Chryseobacterium group</taxon>
        <taxon>Chryseobacterium</taxon>
    </lineage>
</organism>
<dbReference type="Pfam" id="PF07675">
    <property type="entry name" value="Cleaved_Adhesin"/>
    <property type="match status" value="1"/>
</dbReference>
<dbReference type="InterPro" id="IPR026444">
    <property type="entry name" value="Secre_tail"/>
</dbReference>
<dbReference type="eggNOG" id="COG0526">
    <property type="taxonomic scope" value="Bacteria"/>
</dbReference>
<dbReference type="Pfam" id="PF11551">
    <property type="entry name" value="Omp28"/>
    <property type="match status" value="1"/>
</dbReference>
<sequence length="634" mass="69583">MSFYNIETQQNLITKLMKKTLLFLCILFFGIHHSQTYYFQNFNTGGLNGWTSTDLDGDSYSWYIINGSYPTDPNFGSGFLASSSFFDVPNNLITSPLINLTGIIASNLRLTYDLKTSTSYPNEKYSVYITTSSNPSVIIASTPVYTEIVATGGFQSRIIDLTSYIGQQVYISFRHYDCNMNSIDLDNIVVESLLNYNGMLSGNFTLDRYSLINTDNFIVTKVKNLGTQPVNNITVNWSDGITNHPATISIPTITTGQEVSFTHPILVNYSSGLEKNITVSLTHMNGVVETDLTNNSKNTKTNFISQNSPKKVLIEEGTGTWCGWCPEGAVAMAYMDNNYANNYIGIAVHNNDPMTVTEYNAGAQISAFPGMNIDRVVLDYYVNQTFMESAVNARKNMLVPVMLNASSALSGNSLSFNASATFRTNFSNANFRFAAILVEDGVQGTTSGYNQKNYYAGGYNGPMGGYENLPGSVPASQMVYNHVGRMLIGGYYGQAGSIPSVITDGQVVNYLFNVTIPSTYNTNNLKVVLLLLDASTGEVVNSRSFLLNTLGTSSVETNKNYLTVYPNPASEYIKIQAEKNVDLKFYDASGKLVLEKTNVSPDTTVSVSGLTKGIYIVSIKEKDSAPKTKKLIIK</sequence>
<dbReference type="Gene3D" id="2.60.120.200">
    <property type="match status" value="1"/>
</dbReference>
<dbReference type="Gene3D" id="2.60.40.10">
    <property type="entry name" value="Immunoglobulins"/>
    <property type="match status" value="1"/>
</dbReference>
<name>A0A085YYE0_9FLAO</name>
<dbReference type="InterPro" id="IPR013783">
    <property type="entry name" value="Ig-like_fold"/>
</dbReference>
<feature type="domain" description="Secretion system C-terminal sorting" evidence="3">
    <location>
        <begin position="564"/>
        <end position="633"/>
    </location>
</feature>
<evidence type="ECO:0000313" key="4">
    <source>
        <dbReference type="EMBL" id="KFE97203.1"/>
    </source>
</evidence>
<accession>A0A085YYE0</accession>
<dbReference type="NCBIfam" id="NF038128">
    <property type="entry name" value="choice_anch_J"/>
    <property type="match status" value="1"/>
</dbReference>
<dbReference type="AlphaFoldDB" id="A0A085YYE0"/>
<keyword evidence="1" id="KW-0732">Signal</keyword>
<dbReference type="InterPro" id="IPR011628">
    <property type="entry name" value="Cleaved_adhesin"/>
</dbReference>
<proteinExistence type="predicted"/>
<dbReference type="OrthoDB" id="957862at2"/>
<dbReference type="Proteomes" id="UP000028713">
    <property type="component" value="Unassembled WGS sequence"/>
</dbReference>
<keyword evidence="5" id="KW-1185">Reference proteome</keyword>
<dbReference type="STRING" id="236814.IX39_20625"/>
<dbReference type="Pfam" id="PF18962">
    <property type="entry name" value="Por_Secre_tail"/>
    <property type="match status" value="1"/>
</dbReference>
<evidence type="ECO:0000259" key="2">
    <source>
        <dbReference type="Pfam" id="PF07675"/>
    </source>
</evidence>
<dbReference type="NCBIfam" id="TIGR04183">
    <property type="entry name" value="Por_Secre_tail"/>
    <property type="match status" value="1"/>
</dbReference>
<evidence type="ECO:0000259" key="3">
    <source>
        <dbReference type="Pfam" id="PF18962"/>
    </source>
</evidence>
<evidence type="ECO:0008006" key="6">
    <source>
        <dbReference type="Google" id="ProtNLM"/>
    </source>
</evidence>
<dbReference type="InterPro" id="IPR021615">
    <property type="entry name" value="Omp28"/>
</dbReference>
<evidence type="ECO:0000313" key="5">
    <source>
        <dbReference type="Proteomes" id="UP000028713"/>
    </source>
</evidence>
<comment type="caution">
    <text evidence="4">The sequence shown here is derived from an EMBL/GenBank/DDBJ whole genome shotgun (WGS) entry which is preliminary data.</text>
</comment>
<dbReference type="EMBL" id="JPRP01000008">
    <property type="protein sequence ID" value="KFE97203.1"/>
    <property type="molecule type" value="Genomic_DNA"/>
</dbReference>